<dbReference type="Proteomes" id="UP000236232">
    <property type="component" value="Unassembled WGS sequence"/>
</dbReference>
<accession>A0ABX4YAD1</accession>
<dbReference type="SUPFAM" id="SSF53756">
    <property type="entry name" value="UDP-Glycosyltransferase/glycogen phosphorylase"/>
    <property type="match status" value="1"/>
</dbReference>
<proteinExistence type="predicted"/>
<keyword evidence="2" id="KW-1185">Reference proteome</keyword>
<sequence length="210" mass="23160">MAKGSQRICEVIDGLIARGYPIEFIKLHGVSNQEVLKQLVNCDFVVDQLYSDIPLAVFGSEAARFGKPCVVSGYMAHSVSRYIRTEDMPISVYVLPGDLESAIERLVCDVELRVALGQQAQSFVQEHWSCAAVARRYLDLLDGTPRVEWWFDPARIDYIGGCGAHISHIRFLVKGLVEHCGTEALGVEDKPALERALLDLASGEEPALNA</sequence>
<evidence type="ECO:0000313" key="1">
    <source>
        <dbReference type="EMBL" id="PNQ93924.1"/>
    </source>
</evidence>
<protein>
    <submittedName>
        <fullName evidence="1">Glycosyltransferase family 1 protein</fullName>
    </submittedName>
</protein>
<dbReference type="Gene3D" id="3.40.50.2000">
    <property type="entry name" value="Glycogen Phosphorylase B"/>
    <property type="match status" value="1"/>
</dbReference>
<reference evidence="1 2" key="1">
    <citation type="submission" date="2018-01" db="EMBL/GenBank/DDBJ databases">
        <title>Draft Genome Sequence of Pseudomonas gingeri NCPPB 3146 (LMG 5327), a White Line Reaction Producer.</title>
        <authorList>
            <person name="Rokni-Zadeh H."/>
            <person name="Bahrami T."/>
            <person name="Zarvandi S."/>
            <person name="Changi-Ashtiani M."/>
            <person name="De Mot R."/>
        </authorList>
    </citation>
    <scope>NUCLEOTIDE SEQUENCE [LARGE SCALE GENOMIC DNA]</scope>
    <source>
        <strain evidence="2">NCPPB 3146 \ LMG 5327</strain>
    </source>
</reference>
<evidence type="ECO:0000313" key="2">
    <source>
        <dbReference type="Proteomes" id="UP000236232"/>
    </source>
</evidence>
<comment type="caution">
    <text evidence="1">The sequence shown here is derived from an EMBL/GenBank/DDBJ whole genome shotgun (WGS) entry which is preliminary data.</text>
</comment>
<dbReference type="EMBL" id="POWE01000035">
    <property type="protein sequence ID" value="PNQ93924.1"/>
    <property type="molecule type" value="Genomic_DNA"/>
</dbReference>
<name>A0ABX4YAD1_9PSED</name>
<organism evidence="1 2">
    <name type="scientific">Pseudomonas gingeri NCPPB 3146 = LMG 5327</name>
    <dbReference type="NCBI Taxonomy" id="707248"/>
    <lineage>
        <taxon>Bacteria</taxon>
        <taxon>Pseudomonadati</taxon>
        <taxon>Pseudomonadota</taxon>
        <taxon>Gammaproteobacteria</taxon>
        <taxon>Pseudomonadales</taxon>
        <taxon>Pseudomonadaceae</taxon>
        <taxon>Pseudomonas</taxon>
    </lineage>
</organism>
<gene>
    <name evidence="1" type="ORF">CCU68_04210</name>
</gene>